<dbReference type="InterPro" id="IPR010090">
    <property type="entry name" value="Phage_tape_meas"/>
</dbReference>
<protein>
    <submittedName>
        <fullName evidence="3">Phage tail tape mesure protein</fullName>
    </submittedName>
</protein>
<dbReference type="STRING" id="1423802.FC56_GL000289"/>
<dbReference type="PANTHER" id="PTHR37813">
    <property type="entry name" value="FELS-2 PROPHAGE PROTEIN"/>
    <property type="match status" value="1"/>
</dbReference>
<evidence type="ECO:0000259" key="2">
    <source>
        <dbReference type="Pfam" id="PF10145"/>
    </source>
</evidence>
<sequence>MAEIAGDRISYKIDIDGLSKLDGMQRVIKQIDKLMPKLDKSVKGANDSLKKLNTNMSHGQTSGLEKDKRKVDAIGDSLKKTGKEADTTKSKATRLGNSMDKSFGKSFFNRHTRDLGKLGSQMQSFGTKATAVTAGITAGAAIALKTATELQNRYKVITNLAVTGGEKQTEAQRNVSQMQKDGTKYSNEYGVSTKKIGEGYETLVRRGYTTNQALGSQKSYLQGAIASGDSYTDVVNNAASAIEQFGMKVNSVKGMANASKTAINQMAYSADLTATSFGDLGEALKYAGPDAHAANQTLHETVSAIGGLSNFGIWKLSSQPEMAA</sequence>
<dbReference type="EMBL" id="AYZR01000008">
    <property type="protein sequence ID" value="KRM93575.1"/>
    <property type="molecule type" value="Genomic_DNA"/>
</dbReference>
<evidence type="ECO:0000313" key="3">
    <source>
        <dbReference type="EMBL" id="KRM93575.1"/>
    </source>
</evidence>
<comment type="caution">
    <text evidence="3">The sequence shown here is derived from an EMBL/GenBank/DDBJ whole genome shotgun (WGS) entry which is preliminary data.</text>
</comment>
<dbReference type="Proteomes" id="UP000051256">
    <property type="component" value="Unassembled WGS sequence"/>
</dbReference>
<proteinExistence type="predicted"/>
<feature type="domain" description="Phage tail tape measure protein" evidence="2">
    <location>
        <begin position="180"/>
        <end position="313"/>
    </location>
</feature>
<dbReference type="AlphaFoldDB" id="A0A0R2CPU8"/>
<name>A0A0R2CPU8_9LACO</name>
<organism evidence="3 4">
    <name type="scientific">Lentilactobacillus senioris DSM 24302 = JCM 17472</name>
    <dbReference type="NCBI Taxonomy" id="1423802"/>
    <lineage>
        <taxon>Bacteria</taxon>
        <taxon>Bacillati</taxon>
        <taxon>Bacillota</taxon>
        <taxon>Bacilli</taxon>
        <taxon>Lactobacillales</taxon>
        <taxon>Lactobacillaceae</taxon>
        <taxon>Lentilactobacillus</taxon>
    </lineage>
</organism>
<dbReference type="NCBIfam" id="TIGR01760">
    <property type="entry name" value="tape_meas_TP901"/>
    <property type="match status" value="1"/>
</dbReference>
<evidence type="ECO:0000256" key="1">
    <source>
        <dbReference type="ARBA" id="ARBA00022612"/>
    </source>
</evidence>
<dbReference type="PANTHER" id="PTHR37813:SF1">
    <property type="entry name" value="FELS-2 PROPHAGE PROTEIN"/>
    <property type="match status" value="1"/>
</dbReference>
<gene>
    <name evidence="3" type="ORF">FC56_GL000289</name>
</gene>
<accession>A0A0R2CPU8</accession>
<dbReference type="PATRIC" id="fig|1423802.4.peg.297"/>
<dbReference type="RefSeq" id="WP_056978156.1">
    <property type="nucleotide sequence ID" value="NZ_AYZR01000008.1"/>
</dbReference>
<reference evidence="3 4" key="1">
    <citation type="journal article" date="2015" name="Genome Announc.">
        <title>Expanding the biotechnology potential of lactobacilli through comparative genomics of 213 strains and associated genera.</title>
        <authorList>
            <person name="Sun Z."/>
            <person name="Harris H.M."/>
            <person name="McCann A."/>
            <person name="Guo C."/>
            <person name="Argimon S."/>
            <person name="Zhang W."/>
            <person name="Yang X."/>
            <person name="Jeffery I.B."/>
            <person name="Cooney J.C."/>
            <person name="Kagawa T.F."/>
            <person name="Liu W."/>
            <person name="Song Y."/>
            <person name="Salvetti E."/>
            <person name="Wrobel A."/>
            <person name="Rasinkangas P."/>
            <person name="Parkhill J."/>
            <person name="Rea M.C."/>
            <person name="O'Sullivan O."/>
            <person name="Ritari J."/>
            <person name="Douillard F.P."/>
            <person name="Paul Ross R."/>
            <person name="Yang R."/>
            <person name="Briner A.E."/>
            <person name="Felis G.E."/>
            <person name="de Vos W.M."/>
            <person name="Barrangou R."/>
            <person name="Klaenhammer T.R."/>
            <person name="Caufield P.W."/>
            <person name="Cui Y."/>
            <person name="Zhang H."/>
            <person name="O'Toole P.W."/>
        </authorList>
    </citation>
    <scope>NUCLEOTIDE SEQUENCE [LARGE SCALE GENOMIC DNA]</scope>
    <source>
        <strain evidence="3 4">DSM 24302</strain>
    </source>
</reference>
<keyword evidence="4" id="KW-1185">Reference proteome</keyword>
<keyword evidence="1" id="KW-1188">Viral release from host cell</keyword>
<evidence type="ECO:0000313" key="4">
    <source>
        <dbReference type="Proteomes" id="UP000051256"/>
    </source>
</evidence>
<dbReference type="Pfam" id="PF10145">
    <property type="entry name" value="PhageMin_Tail"/>
    <property type="match status" value="1"/>
</dbReference>